<evidence type="ECO:0000313" key="3">
    <source>
        <dbReference type="Proteomes" id="UP001461498"/>
    </source>
</evidence>
<name>A0AAW1CVA2_9HEMI</name>
<dbReference type="EMBL" id="JAPXFL010000008">
    <property type="protein sequence ID" value="KAK9502361.1"/>
    <property type="molecule type" value="Genomic_DNA"/>
</dbReference>
<evidence type="ECO:0000256" key="1">
    <source>
        <dbReference type="SAM" id="MobiDB-lite"/>
    </source>
</evidence>
<reference evidence="2 3" key="1">
    <citation type="submission" date="2022-12" db="EMBL/GenBank/DDBJ databases">
        <title>Chromosome-level genome assembly of true bugs.</title>
        <authorList>
            <person name="Ma L."/>
            <person name="Li H."/>
        </authorList>
    </citation>
    <scope>NUCLEOTIDE SEQUENCE [LARGE SCALE GENOMIC DNA]</scope>
    <source>
        <strain evidence="2">Lab_2022b</strain>
    </source>
</reference>
<dbReference type="AlphaFoldDB" id="A0AAW1CVA2"/>
<dbReference type="Proteomes" id="UP001461498">
    <property type="component" value="Unassembled WGS sequence"/>
</dbReference>
<proteinExistence type="predicted"/>
<feature type="compositionally biased region" description="Polar residues" evidence="1">
    <location>
        <begin position="39"/>
        <end position="51"/>
    </location>
</feature>
<keyword evidence="3" id="KW-1185">Reference proteome</keyword>
<evidence type="ECO:0000313" key="2">
    <source>
        <dbReference type="EMBL" id="KAK9502361.1"/>
    </source>
</evidence>
<feature type="region of interest" description="Disordered" evidence="1">
    <location>
        <begin position="106"/>
        <end position="130"/>
    </location>
</feature>
<gene>
    <name evidence="2" type="ORF">O3M35_011151</name>
</gene>
<comment type="caution">
    <text evidence="2">The sequence shown here is derived from an EMBL/GenBank/DDBJ whole genome shotgun (WGS) entry which is preliminary data.</text>
</comment>
<sequence length="158" mass="17569">MPRKESAHIQDLASVSAGGILRRPSTAVYDESPRKSWTPELSSTSDTCITTGSGSAKKASCKKCNDVQTFSGDAEDSSAELMKLAKDAGSKKTRFANEVAVLHYEQESGDNYQTTEPLADETDQQERSYKRRDEKLIDIYPRVTDFSRCSTWFGEQII</sequence>
<accession>A0AAW1CVA2</accession>
<organism evidence="2 3">
    <name type="scientific">Rhynocoris fuscipes</name>
    <dbReference type="NCBI Taxonomy" id="488301"/>
    <lineage>
        <taxon>Eukaryota</taxon>
        <taxon>Metazoa</taxon>
        <taxon>Ecdysozoa</taxon>
        <taxon>Arthropoda</taxon>
        <taxon>Hexapoda</taxon>
        <taxon>Insecta</taxon>
        <taxon>Pterygota</taxon>
        <taxon>Neoptera</taxon>
        <taxon>Paraneoptera</taxon>
        <taxon>Hemiptera</taxon>
        <taxon>Heteroptera</taxon>
        <taxon>Panheteroptera</taxon>
        <taxon>Cimicomorpha</taxon>
        <taxon>Reduviidae</taxon>
        <taxon>Harpactorinae</taxon>
        <taxon>Harpactorini</taxon>
        <taxon>Rhynocoris</taxon>
    </lineage>
</organism>
<protein>
    <submittedName>
        <fullName evidence="2">Uncharacterized protein</fullName>
    </submittedName>
</protein>
<feature type="region of interest" description="Disordered" evidence="1">
    <location>
        <begin position="24"/>
        <end position="57"/>
    </location>
</feature>